<evidence type="ECO:0000256" key="2">
    <source>
        <dbReference type="SAM" id="SignalP"/>
    </source>
</evidence>
<feature type="signal peptide" evidence="2">
    <location>
        <begin position="1"/>
        <end position="26"/>
    </location>
</feature>
<organism evidence="3">
    <name type="scientific">Ditylum brightwellii</name>
    <dbReference type="NCBI Taxonomy" id="49249"/>
    <lineage>
        <taxon>Eukaryota</taxon>
        <taxon>Sar</taxon>
        <taxon>Stramenopiles</taxon>
        <taxon>Ochrophyta</taxon>
        <taxon>Bacillariophyta</taxon>
        <taxon>Mediophyceae</taxon>
        <taxon>Lithodesmiophycidae</taxon>
        <taxon>Lithodesmiales</taxon>
        <taxon>Lithodesmiaceae</taxon>
        <taxon>Ditylum</taxon>
    </lineage>
</organism>
<evidence type="ECO:0000313" key="3">
    <source>
        <dbReference type="EMBL" id="CAE4660377.1"/>
    </source>
</evidence>
<gene>
    <name evidence="3" type="ORF">DBRI00130_LOCUS40816</name>
</gene>
<protein>
    <submittedName>
        <fullName evidence="3">Uncharacterized protein</fullName>
    </submittedName>
</protein>
<feature type="chain" id="PRO_5030160140" evidence="2">
    <location>
        <begin position="27"/>
        <end position="313"/>
    </location>
</feature>
<proteinExistence type="predicted"/>
<dbReference type="EMBL" id="HBNS01056720">
    <property type="protein sequence ID" value="CAE4660377.1"/>
    <property type="molecule type" value="Transcribed_RNA"/>
</dbReference>
<accession>A0A6U3SCW8</accession>
<reference evidence="3" key="1">
    <citation type="submission" date="2021-01" db="EMBL/GenBank/DDBJ databases">
        <authorList>
            <person name="Corre E."/>
            <person name="Pelletier E."/>
            <person name="Niang G."/>
            <person name="Scheremetjew M."/>
            <person name="Finn R."/>
            <person name="Kale V."/>
            <person name="Holt S."/>
            <person name="Cochrane G."/>
            <person name="Meng A."/>
            <person name="Brown T."/>
            <person name="Cohen L."/>
        </authorList>
    </citation>
    <scope>NUCLEOTIDE SEQUENCE</scope>
    <source>
        <strain evidence="3">GSO104</strain>
    </source>
</reference>
<evidence type="ECO:0000256" key="1">
    <source>
        <dbReference type="SAM" id="MobiDB-lite"/>
    </source>
</evidence>
<feature type="compositionally biased region" description="Acidic residues" evidence="1">
    <location>
        <begin position="278"/>
        <end position="288"/>
    </location>
</feature>
<keyword evidence="2" id="KW-0732">Signal</keyword>
<sequence length="313" mass="34773">MKLVTMRKSLASVFLLAHSLGPSANAYTIANQPQATLRKSYRNSVAGFNYQTVKRSPKVLVKCANDSGENEGACSQSRKSSLFKRLQKCKSRVSYRMDTLRSAGFYDSQDRGLEPQLAFIGKVKDAVTIVGFMYVSWKVIAFLWEYGIRRTSYLPNMLITSKAMEEKADLKALECQVCGSTIFLARGRDHMFGQKCSNCGAPGKEAFVNIRKELVETIDDDYWETGGHAIDFLSRHEKKKLLKEAGGNEEKANEILNQRLLEQMEAEQADAGINNEVVSEDNTAETVDDTIGKPEKAPAPSGDSGLDELDMDL</sequence>
<dbReference type="AlphaFoldDB" id="A0A6U3SCW8"/>
<name>A0A6U3SCW8_9STRA</name>
<feature type="region of interest" description="Disordered" evidence="1">
    <location>
        <begin position="272"/>
        <end position="313"/>
    </location>
</feature>